<keyword evidence="2" id="KW-1185">Reference proteome</keyword>
<name>A0A9P5LQ41_9HELO</name>
<sequence length="87" mass="9980">MAMDDRRFYTGMTTEDERGKSIMGVTFPFSRKGDVITALYGCRWPVLLRRELDKQDELMVRGKVYANGFMNGEGLELGISAKVFEIY</sequence>
<evidence type="ECO:0000313" key="1">
    <source>
        <dbReference type="EMBL" id="KAF7919386.1"/>
    </source>
</evidence>
<dbReference type="AlphaFoldDB" id="A0A9P5LQ41"/>
<evidence type="ECO:0000313" key="2">
    <source>
        <dbReference type="Proteomes" id="UP000710849"/>
    </source>
</evidence>
<dbReference type="GeneID" id="62155306"/>
<dbReference type="RefSeq" id="XP_038726981.1">
    <property type="nucleotide sequence ID" value="XM_038882233.1"/>
</dbReference>
<comment type="caution">
    <text evidence="1">The sequence shown here is derived from an EMBL/GenBank/DDBJ whole genome shotgun (WGS) entry which is preliminary data.</text>
</comment>
<gene>
    <name evidence="1" type="ORF">EAE97_011718</name>
</gene>
<dbReference type="EMBL" id="RCSW01000040">
    <property type="protein sequence ID" value="KAF7919386.1"/>
    <property type="molecule type" value="Genomic_DNA"/>
</dbReference>
<reference evidence="1 2" key="1">
    <citation type="journal article" date="2020" name="Genome Biol. Evol.">
        <title>Comparative genomics of Sclerotiniaceae.</title>
        <authorList>
            <person name="Valero Jimenez C.A."/>
            <person name="Steentjes M."/>
            <person name="Scholten O.E."/>
            <person name="Van Kan J.A.L."/>
        </authorList>
    </citation>
    <scope>NUCLEOTIDE SEQUENCE [LARGE SCALE GENOMIC DNA]</scope>
    <source>
        <strain evidence="1 2">MUCL 94</strain>
    </source>
</reference>
<dbReference type="Proteomes" id="UP000710849">
    <property type="component" value="Unassembled WGS sequence"/>
</dbReference>
<protein>
    <submittedName>
        <fullName evidence="1">Uncharacterized protein</fullName>
    </submittedName>
</protein>
<organism evidence="1 2">
    <name type="scientific">Botrytis byssoidea</name>
    <dbReference type="NCBI Taxonomy" id="139641"/>
    <lineage>
        <taxon>Eukaryota</taxon>
        <taxon>Fungi</taxon>
        <taxon>Dikarya</taxon>
        <taxon>Ascomycota</taxon>
        <taxon>Pezizomycotina</taxon>
        <taxon>Leotiomycetes</taxon>
        <taxon>Helotiales</taxon>
        <taxon>Sclerotiniaceae</taxon>
        <taxon>Botrytis</taxon>
    </lineage>
</organism>
<accession>A0A9P5LQ41</accession>
<proteinExistence type="predicted"/>